<evidence type="ECO:0000313" key="3">
    <source>
        <dbReference type="EnsemblMetazoa" id="SMAR014309-PA"/>
    </source>
</evidence>
<dbReference type="InterPro" id="IPR011993">
    <property type="entry name" value="PH-like_dom_sf"/>
</dbReference>
<dbReference type="Pfam" id="PF00169">
    <property type="entry name" value="PH"/>
    <property type="match status" value="1"/>
</dbReference>
<dbReference type="HOGENOM" id="CLU_1779753_0_0_1"/>
<evidence type="ECO:0000259" key="2">
    <source>
        <dbReference type="PROSITE" id="PS50003"/>
    </source>
</evidence>
<feature type="domain" description="PH" evidence="2">
    <location>
        <begin position="15"/>
        <end position="146"/>
    </location>
</feature>
<dbReference type="SUPFAM" id="SSF50729">
    <property type="entry name" value="PH domain-like"/>
    <property type="match status" value="1"/>
</dbReference>
<evidence type="ECO:0000256" key="1">
    <source>
        <dbReference type="SAM" id="MobiDB-lite"/>
    </source>
</evidence>
<sequence>MKVNDKELATIAGSPADKEGRLNHKGNSHRDVYREKWFKLKGNLLFYYRLNEYGAVTNQEKPDGVFVIEQCKVQMEPKADSPFVFQLVIRIKTFLFRPNRKTLQNDPLQKFGVQVQFHSSALKPPRSSIPRNNSAPSTVWLLDLNS</sequence>
<feature type="compositionally biased region" description="Basic and acidic residues" evidence="1">
    <location>
        <begin position="16"/>
        <end position="26"/>
    </location>
</feature>
<dbReference type="STRING" id="126957.T1JKC9"/>
<dbReference type="Proteomes" id="UP000014500">
    <property type="component" value="Unassembled WGS sequence"/>
</dbReference>
<evidence type="ECO:0000313" key="4">
    <source>
        <dbReference type="Proteomes" id="UP000014500"/>
    </source>
</evidence>
<dbReference type="PROSITE" id="PS50003">
    <property type="entry name" value="PH_DOMAIN"/>
    <property type="match status" value="1"/>
</dbReference>
<keyword evidence="4" id="KW-1185">Reference proteome</keyword>
<reference evidence="3" key="2">
    <citation type="submission" date="2015-02" db="UniProtKB">
        <authorList>
            <consortium name="EnsemblMetazoa"/>
        </authorList>
    </citation>
    <scope>IDENTIFICATION</scope>
</reference>
<protein>
    <recommendedName>
        <fullName evidence="2">PH domain-containing protein</fullName>
    </recommendedName>
</protein>
<dbReference type="EnsemblMetazoa" id="SMAR014309-RA">
    <property type="protein sequence ID" value="SMAR014309-PA"/>
    <property type="gene ID" value="SMAR014309"/>
</dbReference>
<dbReference type="OMA" id="NSHRDVY"/>
<dbReference type="SMART" id="SM00233">
    <property type="entry name" value="PH"/>
    <property type="match status" value="1"/>
</dbReference>
<dbReference type="AlphaFoldDB" id="T1JKC9"/>
<feature type="region of interest" description="Disordered" evidence="1">
    <location>
        <begin position="1"/>
        <end position="26"/>
    </location>
</feature>
<dbReference type="EMBL" id="JH429682">
    <property type="status" value="NOT_ANNOTATED_CDS"/>
    <property type="molecule type" value="Genomic_DNA"/>
</dbReference>
<organism evidence="3 4">
    <name type="scientific">Strigamia maritima</name>
    <name type="common">European centipede</name>
    <name type="synonym">Geophilus maritimus</name>
    <dbReference type="NCBI Taxonomy" id="126957"/>
    <lineage>
        <taxon>Eukaryota</taxon>
        <taxon>Metazoa</taxon>
        <taxon>Ecdysozoa</taxon>
        <taxon>Arthropoda</taxon>
        <taxon>Myriapoda</taxon>
        <taxon>Chilopoda</taxon>
        <taxon>Pleurostigmophora</taxon>
        <taxon>Geophilomorpha</taxon>
        <taxon>Linotaeniidae</taxon>
        <taxon>Strigamia</taxon>
    </lineage>
</organism>
<dbReference type="eggNOG" id="KOG0017">
    <property type="taxonomic scope" value="Eukaryota"/>
</dbReference>
<proteinExistence type="predicted"/>
<name>T1JKC9_STRMM</name>
<reference evidence="4" key="1">
    <citation type="submission" date="2011-05" db="EMBL/GenBank/DDBJ databases">
        <authorList>
            <person name="Richards S.R."/>
            <person name="Qu J."/>
            <person name="Jiang H."/>
            <person name="Jhangiani S.N."/>
            <person name="Agravi P."/>
            <person name="Goodspeed R."/>
            <person name="Gross S."/>
            <person name="Mandapat C."/>
            <person name="Jackson L."/>
            <person name="Mathew T."/>
            <person name="Pu L."/>
            <person name="Thornton R."/>
            <person name="Saada N."/>
            <person name="Wilczek-Boney K.B."/>
            <person name="Lee S."/>
            <person name="Kovar C."/>
            <person name="Wu Y."/>
            <person name="Scherer S.E."/>
            <person name="Worley K.C."/>
            <person name="Muzny D.M."/>
            <person name="Gibbs R."/>
        </authorList>
    </citation>
    <scope>NUCLEOTIDE SEQUENCE</scope>
    <source>
        <strain evidence="4">Brora</strain>
    </source>
</reference>
<dbReference type="Gene3D" id="2.30.29.30">
    <property type="entry name" value="Pleckstrin-homology domain (PH domain)/Phosphotyrosine-binding domain (PTB)"/>
    <property type="match status" value="1"/>
</dbReference>
<accession>T1JKC9</accession>
<dbReference type="PhylomeDB" id="T1JKC9"/>
<dbReference type="InterPro" id="IPR001849">
    <property type="entry name" value="PH_domain"/>
</dbReference>